<dbReference type="RefSeq" id="WP_176515426.1">
    <property type="nucleotide sequence ID" value="NZ_CP060529.1"/>
</dbReference>
<evidence type="ECO:0000256" key="3">
    <source>
        <dbReference type="ARBA" id="ARBA00022989"/>
    </source>
</evidence>
<proteinExistence type="predicted"/>
<keyword evidence="2 5" id="KW-0812">Transmembrane</keyword>
<feature type="domain" description="Integral membrane bound transporter" evidence="6">
    <location>
        <begin position="44"/>
        <end position="175"/>
    </location>
</feature>
<dbReference type="EMBL" id="JACGDG010000019">
    <property type="protein sequence ID" value="MBA6118025.1"/>
    <property type="molecule type" value="Genomic_DNA"/>
</dbReference>
<gene>
    <name evidence="7" type="ORF">H4C47_20120</name>
</gene>
<protein>
    <submittedName>
        <fullName evidence="7">FUSC family protein</fullName>
    </submittedName>
</protein>
<comment type="subcellular location">
    <subcellularLocation>
        <location evidence="1">Membrane</location>
        <topology evidence="1">Multi-pass membrane protein</topology>
    </subcellularLocation>
</comment>
<evidence type="ECO:0000313" key="8">
    <source>
        <dbReference type="Proteomes" id="UP000553948"/>
    </source>
</evidence>
<evidence type="ECO:0000256" key="5">
    <source>
        <dbReference type="SAM" id="Phobius"/>
    </source>
</evidence>
<dbReference type="Pfam" id="PF13515">
    <property type="entry name" value="FUSC_2"/>
    <property type="match status" value="2"/>
</dbReference>
<feature type="transmembrane region" description="Helical" evidence="5">
    <location>
        <begin position="265"/>
        <end position="283"/>
    </location>
</feature>
<keyword evidence="4 5" id="KW-0472">Membrane</keyword>
<sequence>MFDQRSPWHSLANFCLGIRSEFVAPERLPQRLLDEAETLLSVLLAIAMAHYLRVENVGWAAFSGYMVMRSSLHDSVYRGGLRIIGTAAGAMAAAVLATQVGLAGHWLGPVIGLVGACTLFCAIRYTHGYAWLFTGLTFAMVALASLGTDNTDTVLYFARTRVEEVACGTVACWFVALLSGQTVRRALPRGTVPTQPATPGDPVKVDARMVMHVVEAGVALALIPLLGRWLGVDGLSQAAITVMAVMMVPPAALAAGGKAVTLRNIHRLVGCAAGAACAGIALWLMGSNWLAMTVMMSIGVMLGRHIENSNRSFAYAGTQFSLVYLVVMVPDAYLNVSPEPGIVRLEGIVAGFLLIGLVRLANLLVRQRAVAD</sequence>
<accession>A0A7W2L3Z8</accession>
<feature type="domain" description="Integral membrane bound transporter" evidence="6">
    <location>
        <begin position="225"/>
        <end position="355"/>
    </location>
</feature>
<evidence type="ECO:0000256" key="2">
    <source>
        <dbReference type="ARBA" id="ARBA00022692"/>
    </source>
</evidence>
<dbReference type="InterPro" id="IPR049453">
    <property type="entry name" value="Memb_transporter_dom"/>
</dbReference>
<comment type="caution">
    <text evidence="7">The sequence shown here is derived from an EMBL/GenBank/DDBJ whole genome shotgun (WGS) entry which is preliminary data.</text>
</comment>
<feature type="transmembrane region" description="Helical" evidence="5">
    <location>
        <begin position="345"/>
        <end position="365"/>
    </location>
</feature>
<evidence type="ECO:0000313" key="7">
    <source>
        <dbReference type="EMBL" id="MBA6118025.1"/>
    </source>
</evidence>
<name>A0A7W2L3Z8_PSEPU</name>
<reference evidence="7 8" key="1">
    <citation type="submission" date="2020-07" db="EMBL/GenBank/DDBJ databases">
        <title>Diversity of carbapenemase encoding genes among Pseudomonas putida group clinical isolates in a tertiary Brazilian hospital.</title>
        <authorList>
            <person name="Alberto-Lei F."/>
            <person name="Nodari C.S."/>
            <person name="Streling A.P."/>
            <person name="Paulino J.T."/>
            <person name="Bessa-Neto F.O."/>
            <person name="Cayo R."/>
            <person name="Gales A.C."/>
        </authorList>
    </citation>
    <scope>NUCLEOTIDE SEQUENCE [LARGE SCALE GENOMIC DNA]</scope>
    <source>
        <strain evidence="7 8">12464</strain>
    </source>
</reference>
<feature type="transmembrane region" description="Helical" evidence="5">
    <location>
        <begin position="129"/>
        <end position="147"/>
    </location>
</feature>
<dbReference type="AlphaFoldDB" id="A0A7W2L3Z8"/>
<evidence type="ECO:0000259" key="6">
    <source>
        <dbReference type="Pfam" id="PF13515"/>
    </source>
</evidence>
<dbReference type="GO" id="GO:0016020">
    <property type="term" value="C:membrane"/>
    <property type="evidence" value="ECO:0007669"/>
    <property type="project" value="UniProtKB-SubCell"/>
</dbReference>
<evidence type="ECO:0000256" key="4">
    <source>
        <dbReference type="ARBA" id="ARBA00023136"/>
    </source>
</evidence>
<keyword evidence="3 5" id="KW-1133">Transmembrane helix</keyword>
<feature type="transmembrane region" description="Helical" evidence="5">
    <location>
        <begin position="103"/>
        <end position="122"/>
    </location>
</feature>
<organism evidence="7 8">
    <name type="scientific">Pseudomonas putida</name>
    <name type="common">Arthrobacter siderocapsulatus</name>
    <dbReference type="NCBI Taxonomy" id="303"/>
    <lineage>
        <taxon>Bacteria</taxon>
        <taxon>Pseudomonadati</taxon>
        <taxon>Pseudomonadota</taxon>
        <taxon>Gammaproteobacteria</taxon>
        <taxon>Pseudomonadales</taxon>
        <taxon>Pseudomonadaceae</taxon>
        <taxon>Pseudomonas</taxon>
    </lineage>
</organism>
<feature type="transmembrane region" description="Helical" evidence="5">
    <location>
        <begin position="313"/>
        <end position="333"/>
    </location>
</feature>
<feature type="transmembrane region" description="Helical" evidence="5">
    <location>
        <begin position="79"/>
        <end position="97"/>
    </location>
</feature>
<feature type="transmembrane region" description="Helical" evidence="5">
    <location>
        <begin position="234"/>
        <end position="253"/>
    </location>
</feature>
<dbReference type="Proteomes" id="UP000553948">
    <property type="component" value="Unassembled WGS sequence"/>
</dbReference>
<evidence type="ECO:0000256" key="1">
    <source>
        <dbReference type="ARBA" id="ARBA00004141"/>
    </source>
</evidence>